<protein>
    <recommendedName>
        <fullName evidence="1">Phage tail tape measure protein domain-containing protein</fullName>
    </recommendedName>
</protein>
<dbReference type="RefSeq" id="WP_002212744.1">
    <property type="nucleotide sequence ID" value="NZ_GL397187.1"/>
</dbReference>
<dbReference type="Proteomes" id="UP000005526">
    <property type="component" value="Unassembled WGS sequence"/>
</dbReference>
<reference evidence="2 3" key="1">
    <citation type="submission" date="2010-07" db="EMBL/GenBank/DDBJ databases">
        <authorList>
            <person name="Muzny D."/>
            <person name="Qin X."/>
            <person name="Deng J."/>
            <person name="Jiang H."/>
            <person name="Liu Y."/>
            <person name="Qu J."/>
            <person name="Song X.-Z."/>
            <person name="Zhang L."/>
            <person name="Thornton R."/>
            <person name="Coyle M."/>
            <person name="Francisco L."/>
            <person name="Jackson L."/>
            <person name="Javaid M."/>
            <person name="Korchina V."/>
            <person name="Kovar C."/>
            <person name="Mata R."/>
            <person name="Mathew T."/>
            <person name="Ngo R."/>
            <person name="Nguyen L."/>
            <person name="Nguyen N."/>
            <person name="Okwuonu G."/>
            <person name="Ongeri F."/>
            <person name="Pham C."/>
            <person name="Simmons D."/>
            <person name="Wilczek-Boney K."/>
            <person name="Hale W."/>
            <person name="Jakkamsetti A."/>
            <person name="Pham P."/>
            <person name="Ruth R."/>
            <person name="San Lucas F."/>
            <person name="Warren J."/>
            <person name="Zhang J."/>
            <person name="Zhao Z."/>
            <person name="Zhou C."/>
            <person name="Zhu D."/>
            <person name="Lee S."/>
            <person name="Bess C."/>
            <person name="Blankenburg K."/>
            <person name="Forbes L."/>
            <person name="Fu Q."/>
            <person name="Gubbala S."/>
            <person name="Hirani K."/>
            <person name="Jayaseelan J.C."/>
            <person name="Lara F."/>
            <person name="Munidasa M."/>
            <person name="Palculict T."/>
            <person name="Patil S."/>
            <person name="Pu L.-L."/>
            <person name="Saada N."/>
            <person name="Tang L."/>
            <person name="Weissenberger G."/>
            <person name="Zhu Y."/>
            <person name="Hemphill L."/>
            <person name="Shang Y."/>
            <person name="Youmans B."/>
            <person name="Ayvaz T."/>
            <person name="Ross M."/>
            <person name="Santibanez J."/>
            <person name="Aqrawi P."/>
            <person name="Gross S."/>
            <person name="Joshi V."/>
            <person name="Fowler G."/>
            <person name="Nazareth L."/>
            <person name="Reid J."/>
            <person name="Worley K."/>
            <person name="Petrosino J."/>
            <person name="Highlander S."/>
            <person name="Gibbs R."/>
        </authorList>
    </citation>
    <scope>NUCLEOTIDE SEQUENCE [LARGE SCALE GENOMIC DNA]</scope>
    <source>
        <strain evidence="2 3">ATCC 13091</strain>
    </source>
</reference>
<organism evidence="2 3">
    <name type="scientific">Neisseria meningitidis serogroup B (strain ATCC 13091 / M2091)</name>
    <dbReference type="NCBI Taxonomy" id="862513"/>
    <lineage>
        <taxon>Bacteria</taxon>
        <taxon>Pseudomonadati</taxon>
        <taxon>Pseudomonadota</taxon>
        <taxon>Betaproteobacteria</taxon>
        <taxon>Neisseriales</taxon>
        <taxon>Neisseriaceae</taxon>
        <taxon>Neisseria</taxon>
    </lineage>
</organism>
<dbReference type="InterPro" id="IPR010090">
    <property type="entry name" value="Phage_tape_meas"/>
</dbReference>
<dbReference type="EMBL" id="AEEF01000023">
    <property type="protein sequence ID" value="EFM05076.1"/>
    <property type="molecule type" value="Genomic_DNA"/>
</dbReference>
<evidence type="ECO:0000313" key="3">
    <source>
        <dbReference type="Proteomes" id="UP000005526"/>
    </source>
</evidence>
<sequence>MSQHSVELVAKFKDNATPGLRRLAAEAEKTGSRQLQKAAAVKLKHQEMYSATARLGIRTEHQIRREIQQTQAAYNRLAKSGMASQRELARAAQITRSRVRELTAEINGGASRLQRIGSGVRTIGRGVAGVAAGAAAGAYVLAQPVNRTMDFDTSLRHAANTMYAGKSMAEKRAGMEEIKKSVMDAAYVGGTTRDAALEAMNTMVASGAMSDEAVKKLLPTVMKTATAANTEGNDIANIVTKALQAGFKEADIPSLLDRALQSGADGGFELKDMSRWLPQQLAAMKNAGMGATLDNFSSLLNANQLSFMTAGSTDEAGNNLVNLLAKINSQDIVTKAKKITINGKEGFDFTASMNKRQAAGMNSLDALVDIVGEITAKDKKSAALMKQINAAQGDEAKLALLENQKALVDGTAIGKLVSDRQALMALLALVNNKQELTRLQAGQTNAAGAVDGAYGFVAEGSGFKKSQFSLAKSEAEYGAFEKFSDRIGGWMQSAAQWMRGHPEQAQTATQVGYGAAAASAAAGTSSMFGGGGLLSKLFGGSSRTLQAGRLMPSASSLGPVALGATPLAVMGGATHLAGQRDKYAEWSKPFAKLSSWLESILPDFSAGAKAEYLRKREELGGNNAPLDSPVLKESMAQLNQSAQTNQQASQQASQQYVQAAAENQAATAQITGAAAQMTAAAAQMQAAAGKPIPITVTVQNGNIMAYVNQAVERNSRKN</sequence>
<dbReference type="AlphaFoldDB" id="E0N7G1"/>
<dbReference type="HOGENOM" id="CLU_019448_0_0_4"/>
<comment type="caution">
    <text evidence="2">The sequence shown here is derived from an EMBL/GenBank/DDBJ whole genome shotgun (WGS) entry which is preliminary data.</text>
</comment>
<dbReference type="Pfam" id="PF10145">
    <property type="entry name" value="PhageMin_Tail"/>
    <property type="match status" value="1"/>
</dbReference>
<proteinExistence type="predicted"/>
<name>E0N7G1_NEIM3</name>
<evidence type="ECO:0000313" key="2">
    <source>
        <dbReference type="EMBL" id="EFM05076.1"/>
    </source>
</evidence>
<gene>
    <name evidence="2" type="ORF">HMPREF0602_0441</name>
</gene>
<evidence type="ECO:0000259" key="1">
    <source>
        <dbReference type="Pfam" id="PF10145"/>
    </source>
</evidence>
<accession>E0N7G1</accession>
<feature type="domain" description="Phage tail tape measure protein" evidence="1">
    <location>
        <begin position="191"/>
        <end position="386"/>
    </location>
</feature>